<accession>A0AAW2H6W0</accession>
<dbReference type="AlphaFoldDB" id="A0AAW2H6W0"/>
<dbReference type="GO" id="GO:0003676">
    <property type="term" value="F:nucleic acid binding"/>
    <property type="evidence" value="ECO:0007669"/>
    <property type="project" value="InterPro"/>
</dbReference>
<dbReference type="Pfam" id="PF00929">
    <property type="entry name" value="RNase_T"/>
    <property type="match status" value="1"/>
</dbReference>
<dbReference type="CDD" id="cd06127">
    <property type="entry name" value="DEDDh"/>
    <property type="match status" value="1"/>
</dbReference>
<dbReference type="EMBL" id="JARGDH010000024">
    <property type="protein sequence ID" value="KAL0265466.1"/>
    <property type="molecule type" value="Genomic_DNA"/>
</dbReference>
<evidence type="ECO:0000256" key="1">
    <source>
        <dbReference type="ARBA" id="ARBA00022722"/>
    </source>
</evidence>
<dbReference type="SUPFAM" id="SSF53098">
    <property type="entry name" value="Ribonuclease H-like"/>
    <property type="match status" value="1"/>
</dbReference>
<dbReference type="InterPro" id="IPR013520">
    <property type="entry name" value="Ribonucl_H"/>
</dbReference>
<dbReference type="InterPro" id="IPR036397">
    <property type="entry name" value="RNaseH_sf"/>
</dbReference>
<reference evidence="5" key="1">
    <citation type="journal article" date="2024" name="Gigascience">
        <title>Chromosome-level genome of the poultry shaft louse Menopon gallinae provides insight into the host-switching and adaptive evolution of parasitic lice.</title>
        <authorList>
            <person name="Xu Y."/>
            <person name="Ma L."/>
            <person name="Liu S."/>
            <person name="Liang Y."/>
            <person name="Liu Q."/>
            <person name="He Z."/>
            <person name="Tian L."/>
            <person name="Duan Y."/>
            <person name="Cai W."/>
            <person name="Li H."/>
            <person name="Song F."/>
        </authorList>
    </citation>
    <scope>NUCLEOTIDE SEQUENCE</scope>
    <source>
        <strain evidence="5">Cailab_2023a</strain>
    </source>
</reference>
<gene>
    <name evidence="5" type="ORF">PYX00_010938</name>
</gene>
<proteinExistence type="predicted"/>
<keyword evidence="1" id="KW-0540">Nuclease</keyword>
<evidence type="ECO:0000256" key="2">
    <source>
        <dbReference type="ARBA" id="ARBA00022801"/>
    </source>
</evidence>
<dbReference type="InterPro" id="IPR012337">
    <property type="entry name" value="RNaseH-like_sf"/>
</dbReference>
<protein>
    <recommendedName>
        <fullName evidence="4">Exonuclease domain-containing protein</fullName>
    </recommendedName>
</protein>
<feature type="domain" description="Exonuclease" evidence="4">
    <location>
        <begin position="295"/>
        <end position="473"/>
    </location>
</feature>
<dbReference type="PANTHER" id="PTHR30231:SF4">
    <property type="entry name" value="PROTEIN NEN2"/>
    <property type="match status" value="1"/>
</dbReference>
<dbReference type="SMART" id="SM00479">
    <property type="entry name" value="EXOIII"/>
    <property type="match status" value="1"/>
</dbReference>
<dbReference type="Gene3D" id="3.30.420.10">
    <property type="entry name" value="Ribonuclease H-like superfamily/Ribonuclease H"/>
    <property type="match status" value="1"/>
</dbReference>
<keyword evidence="3" id="KW-0269">Exonuclease</keyword>
<evidence type="ECO:0000256" key="3">
    <source>
        <dbReference type="ARBA" id="ARBA00022839"/>
    </source>
</evidence>
<organism evidence="5">
    <name type="scientific">Menopon gallinae</name>
    <name type="common">poultry shaft louse</name>
    <dbReference type="NCBI Taxonomy" id="328185"/>
    <lineage>
        <taxon>Eukaryota</taxon>
        <taxon>Metazoa</taxon>
        <taxon>Ecdysozoa</taxon>
        <taxon>Arthropoda</taxon>
        <taxon>Hexapoda</taxon>
        <taxon>Insecta</taxon>
        <taxon>Pterygota</taxon>
        <taxon>Neoptera</taxon>
        <taxon>Paraneoptera</taxon>
        <taxon>Psocodea</taxon>
        <taxon>Troctomorpha</taxon>
        <taxon>Phthiraptera</taxon>
        <taxon>Amblycera</taxon>
        <taxon>Menoponidae</taxon>
        <taxon>Menopon</taxon>
    </lineage>
</organism>
<name>A0AAW2H6W0_9NEOP</name>
<sequence length="492" mass="56191">MCPFPDEKFGVNQVTFEYGVEEDTITYRNASGLAINGPEGCPIEDQNGVAIYRMEYDFDLGVKRTFYYDARGELTLDDQGVAMLKELIYPQTNEREVAHYGLQLNPNYLHLSDQQIKYDEKYLLINDCKGVGVIRYVYDASGNLLEKRIFDKNRQITHDENGVFLYRQTFNKQGLVICRESFSSFTRAVEDSKGISRYEYNYDEKGNCLEQRQYGLDNKLKKDPSGVAIYQWTYNAHGLPIRQKNLGVYAQLKENSDGVAIYEWSYNRAGDKVEQVNYGSDAKVLEDKTGIPAEKILVEDQALNTYENAFYSLALLKEKNLKTCLLGEFSQLVKPAERITPFIEDLTGITNDMVERAPDFSCVGEQFREWVASYTPSLKKIRLVAWGAYFDGPLLRRVYEAYEMPFPFSGTIIDVKSIAISVWALLGKRTDQLDLCSCAKTLGISSSKQVHRALADAQLTTEVLIKLWQYLRHRTPSLKEKGDINLMEGTSK</sequence>
<evidence type="ECO:0000259" key="4">
    <source>
        <dbReference type="SMART" id="SM00479"/>
    </source>
</evidence>
<keyword evidence="2" id="KW-0378">Hydrolase</keyword>
<dbReference type="PANTHER" id="PTHR30231">
    <property type="entry name" value="DNA POLYMERASE III SUBUNIT EPSILON"/>
    <property type="match status" value="1"/>
</dbReference>
<dbReference type="GO" id="GO:0008408">
    <property type="term" value="F:3'-5' exonuclease activity"/>
    <property type="evidence" value="ECO:0007669"/>
    <property type="project" value="TreeGrafter"/>
</dbReference>
<comment type="caution">
    <text evidence="5">The sequence shown here is derived from an EMBL/GenBank/DDBJ whole genome shotgun (WGS) entry which is preliminary data.</text>
</comment>
<evidence type="ECO:0000313" key="5">
    <source>
        <dbReference type="EMBL" id="KAL0265466.1"/>
    </source>
</evidence>